<name>A0A9E7PKN1_9EURY</name>
<reference evidence="1" key="1">
    <citation type="submission" date="2022-04" db="EMBL/GenBank/DDBJ databases">
        <title>Complete genome of Methanoplanus endosymbiosus DSM 3599.</title>
        <authorList>
            <person name="Chen S.-C."/>
            <person name="You Y.-T."/>
            <person name="Zhou Y.-Z."/>
            <person name="Lai M.-C."/>
        </authorList>
    </citation>
    <scope>NUCLEOTIDE SEQUENCE</scope>
    <source>
        <strain evidence="1">DSM 3599</strain>
    </source>
</reference>
<dbReference type="Proteomes" id="UP001060368">
    <property type="component" value="Chromosome"/>
</dbReference>
<dbReference type="RefSeq" id="WP_257741983.1">
    <property type="nucleotide sequence ID" value="NZ_CP096115.1"/>
</dbReference>
<dbReference type="AlphaFoldDB" id="A0A9E7PKN1"/>
<accession>A0A9E7PKN1</accession>
<dbReference type="GeneID" id="74308183"/>
<dbReference type="KEGG" id="mend:L6E24_10740"/>
<gene>
    <name evidence="1" type="ORF">L6E24_10740</name>
</gene>
<evidence type="ECO:0000313" key="2">
    <source>
        <dbReference type="Proteomes" id="UP001060368"/>
    </source>
</evidence>
<dbReference type="EMBL" id="CP096115">
    <property type="protein sequence ID" value="UUX91833.1"/>
    <property type="molecule type" value="Genomic_DNA"/>
</dbReference>
<evidence type="ECO:0000313" key="1">
    <source>
        <dbReference type="EMBL" id="UUX91833.1"/>
    </source>
</evidence>
<protein>
    <submittedName>
        <fullName evidence="1">Uncharacterized protein</fullName>
    </submittedName>
</protein>
<organism evidence="1 2">
    <name type="scientific">Methanoplanus endosymbiosus</name>
    <dbReference type="NCBI Taxonomy" id="33865"/>
    <lineage>
        <taxon>Archaea</taxon>
        <taxon>Methanobacteriati</taxon>
        <taxon>Methanobacteriota</taxon>
        <taxon>Stenosarchaea group</taxon>
        <taxon>Methanomicrobia</taxon>
        <taxon>Methanomicrobiales</taxon>
        <taxon>Methanomicrobiaceae</taxon>
        <taxon>Methanoplanus</taxon>
    </lineage>
</organism>
<sequence length="47" mass="5289">MLKNEWPSSLFQIVPTSVHCCIRGLMVFKMVIYEPAGSQMADETNVS</sequence>
<keyword evidence="2" id="KW-1185">Reference proteome</keyword>
<proteinExistence type="predicted"/>